<comment type="caution">
    <text evidence="1">The sequence shown here is derived from an EMBL/GenBank/DDBJ whole genome shotgun (WGS) entry which is preliminary data.</text>
</comment>
<gene>
    <name evidence="1" type="ORF">DBV15_11646</name>
</gene>
<evidence type="ECO:0000313" key="2">
    <source>
        <dbReference type="Proteomes" id="UP000310200"/>
    </source>
</evidence>
<organism evidence="1 2">
    <name type="scientific">Temnothorax longispinosus</name>
    <dbReference type="NCBI Taxonomy" id="300112"/>
    <lineage>
        <taxon>Eukaryota</taxon>
        <taxon>Metazoa</taxon>
        <taxon>Ecdysozoa</taxon>
        <taxon>Arthropoda</taxon>
        <taxon>Hexapoda</taxon>
        <taxon>Insecta</taxon>
        <taxon>Pterygota</taxon>
        <taxon>Neoptera</taxon>
        <taxon>Endopterygota</taxon>
        <taxon>Hymenoptera</taxon>
        <taxon>Apocrita</taxon>
        <taxon>Aculeata</taxon>
        <taxon>Formicoidea</taxon>
        <taxon>Formicidae</taxon>
        <taxon>Myrmicinae</taxon>
        <taxon>Temnothorax</taxon>
    </lineage>
</organism>
<keyword evidence="2" id="KW-1185">Reference proteome</keyword>
<dbReference type="Proteomes" id="UP000310200">
    <property type="component" value="Unassembled WGS sequence"/>
</dbReference>
<protein>
    <submittedName>
        <fullName evidence="1">Uncharacterized protein</fullName>
    </submittedName>
</protein>
<dbReference type="EMBL" id="QBLH01000972">
    <property type="protein sequence ID" value="TGZ53654.1"/>
    <property type="molecule type" value="Genomic_DNA"/>
</dbReference>
<reference evidence="1 2" key="1">
    <citation type="journal article" date="2019" name="Philos. Trans. R. Soc. Lond., B, Biol. Sci.">
        <title>Ant behaviour and brain gene expression of defending hosts depend on the ecological success of the intruding social parasite.</title>
        <authorList>
            <person name="Kaur R."/>
            <person name="Stoldt M."/>
            <person name="Jongepier E."/>
            <person name="Feldmeyer B."/>
            <person name="Menzel F."/>
            <person name="Bornberg-Bauer E."/>
            <person name="Foitzik S."/>
        </authorList>
    </citation>
    <scope>NUCLEOTIDE SEQUENCE [LARGE SCALE GENOMIC DNA]</scope>
    <source>
        <tissue evidence="1">Whole body</tissue>
    </source>
</reference>
<name>A0A4V3SBN8_9HYME</name>
<accession>A0A4V3SBN8</accession>
<sequence>MIMMRRYHPLILTACKLYVMSLQNFGMVRKKYTPYSA</sequence>
<proteinExistence type="predicted"/>
<dbReference type="AlphaFoldDB" id="A0A4V3SBN8"/>
<evidence type="ECO:0000313" key="1">
    <source>
        <dbReference type="EMBL" id="TGZ53654.1"/>
    </source>
</evidence>